<keyword evidence="2" id="KW-1185">Reference proteome</keyword>
<name>A0A9K3ITU6_HELAN</name>
<gene>
    <name evidence="1" type="ORF">HanXRQr2_Chr06g0265011</name>
</gene>
<dbReference type="Proteomes" id="UP000215914">
    <property type="component" value="Unassembled WGS sequence"/>
</dbReference>
<reference evidence="1" key="1">
    <citation type="journal article" date="2017" name="Nature">
        <title>The sunflower genome provides insights into oil metabolism, flowering and Asterid evolution.</title>
        <authorList>
            <person name="Badouin H."/>
            <person name="Gouzy J."/>
            <person name="Grassa C.J."/>
            <person name="Murat F."/>
            <person name="Staton S.E."/>
            <person name="Cottret L."/>
            <person name="Lelandais-Briere C."/>
            <person name="Owens G.L."/>
            <person name="Carrere S."/>
            <person name="Mayjonade B."/>
            <person name="Legrand L."/>
            <person name="Gill N."/>
            <person name="Kane N.C."/>
            <person name="Bowers J.E."/>
            <person name="Hubner S."/>
            <person name="Bellec A."/>
            <person name="Berard A."/>
            <person name="Berges H."/>
            <person name="Blanchet N."/>
            <person name="Boniface M.C."/>
            <person name="Brunel D."/>
            <person name="Catrice O."/>
            <person name="Chaidir N."/>
            <person name="Claudel C."/>
            <person name="Donnadieu C."/>
            <person name="Faraut T."/>
            <person name="Fievet G."/>
            <person name="Helmstetter N."/>
            <person name="King M."/>
            <person name="Knapp S.J."/>
            <person name="Lai Z."/>
            <person name="Le Paslier M.C."/>
            <person name="Lippi Y."/>
            <person name="Lorenzon L."/>
            <person name="Mandel J.R."/>
            <person name="Marage G."/>
            <person name="Marchand G."/>
            <person name="Marquand E."/>
            <person name="Bret-Mestries E."/>
            <person name="Morien E."/>
            <person name="Nambeesan S."/>
            <person name="Nguyen T."/>
            <person name="Pegot-Espagnet P."/>
            <person name="Pouilly N."/>
            <person name="Raftis F."/>
            <person name="Sallet E."/>
            <person name="Schiex T."/>
            <person name="Thomas J."/>
            <person name="Vandecasteele C."/>
            <person name="Vares D."/>
            <person name="Vear F."/>
            <person name="Vautrin S."/>
            <person name="Crespi M."/>
            <person name="Mangin B."/>
            <person name="Burke J.M."/>
            <person name="Salse J."/>
            <person name="Munos S."/>
            <person name="Vincourt P."/>
            <person name="Rieseberg L.H."/>
            <person name="Langlade N.B."/>
        </authorList>
    </citation>
    <scope>NUCLEOTIDE SEQUENCE</scope>
    <source>
        <tissue evidence="1">Leaves</tissue>
    </source>
</reference>
<proteinExistence type="predicted"/>
<dbReference type="Gramene" id="mRNA:HanXRQr2_Chr06g0265011">
    <property type="protein sequence ID" value="CDS:HanXRQr2_Chr06g0265011.1"/>
    <property type="gene ID" value="HanXRQr2_Chr06g0265011"/>
</dbReference>
<protein>
    <submittedName>
        <fullName evidence="1">Uncharacterized protein</fullName>
    </submittedName>
</protein>
<evidence type="ECO:0000313" key="1">
    <source>
        <dbReference type="EMBL" id="KAF5802903.1"/>
    </source>
</evidence>
<dbReference type="EMBL" id="MNCJ02000321">
    <property type="protein sequence ID" value="KAF5802903.1"/>
    <property type="molecule type" value="Genomic_DNA"/>
</dbReference>
<sequence>MKLPQINLRPTNMTDVYLNHHLYSDHPSYYKRNKMSSVVIIYYQFVIGVGFRML</sequence>
<organism evidence="1 2">
    <name type="scientific">Helianthus annuus</name>
    <name type="common">Common sunflower</name>
    <dbReference type="NCBI Taxonomy" id="4232"/>
    <lineage>
        <taxon>Eukaryota</taxon>
        <taxon>Viridiplantae</taxon>
        <taxon>Streptophyta</taxon>
        <taxon>Embryophyta</taxon>
        <taxon>Tracheophyta</taxon>
        <taxon>Spermatophyta</taxon>
        <taxon>Magnoliopsida</taxon>
        <taxon>eudicotyledons</taxon>
        <taxon>Gunneridae</taxon>
        <taxon>Pentapetalae</taxon>
        <taxon>asterids</taxon>
        <taxon>campanulids</taxon>
        <taxon>Asterales</taxon>
        <taxon>Asteraceae</taxon>
        <taxon>Asteroideae</taxon>
        <taxon>Heliantheae alliance</taxon>
        <taxon>Heliantheae</taxon>
        <taxon>Helianthus</taxon>
    </lineage>
</organism>
<comment type="caution">
    <text evidence="1">The sequence shown here is derived from an EMBL/GenBank/DDBJ whole genome shotgun (WGS) entry which is preliminary data.</text>
</comment>
<accession>A0A9K3ITU6</accession>
<reference evidence="1" key="2">
    <citation type="submission" date="2020-06" db="EMBL/GenBank/DDBJ databases">
        <title>Helianthus annuus Genome sequencing and assembly Release 2.</title>
        <authorList>
            <person name="Gouzy J."/>
            <person name="Langlade N."/>
            <person name="Munos S."/>
        </authorList>
    </citation>
    <scope>NUCLEOTIDE SEQUENCE</scope>
    <source>
        <tissue evidence="1">Leaves</tissue>
    </source>
</reference>
<dbReference type="AlphaFoldDB" id="A0A9K3ITU6"/>
<evidence type="ECO:0000313" key="2">
    <source>
        <dbReference type="Proteomes" id="UP000215914"/>
    </source>
</evidence>